<proteinExistence type="predicted"/>
<name>A0A0E9P6E3_ANGAN</name>
<protein>
    <submittedName>
        <fullName evidence="1">Uncharacterized protein</fullName>
    </submittedName>
</protein>
<dbReference type="AlphaFoldDB" id="A0A0E9P6E3"/>
<sequence>MPARADRRCGCKCYFNRQIFKILVKETLFPILGTGTVPCIYFLY</sequence>
<reference evidence="1" key="2">
    <citation type="journal article" date="2015" name="Fish Shellfish Immunol.">
        <title>Early steps in the European eel (Anguilla anguilla)-Vibrio vulnificus interaction in the gills: Role of the RtxA13 toxin.</title>
        <authorList>
            <person name="Callol A."/>
            <person name="Pajuelo D."/>
            <person name="Ebbesson L."/>
            <person name="Teles M."/>
            <person name="MacKenzie S."/>
            <person name="Amaro C."/>
        </authorList>
    </citation>
    <scope>NUCLEOTIDE SEQUENCE</scope>
</reference>
<organism evidence="1">
    <name type="scientific">Anguilla anguilla</name>
    <name type="common">European freshwater eel</name>
    <name type="synonym">Muraena anguilla</name>
    <dbReference type="NCBI Taxonomy" id="7936"/>
    <lineage>
        <taxon>Eukaryota</taxon>
        <taxon>Metazoa</taxon>
        <taxon>Chordata</taxon>
        <taxon>Craniata</taxon>
        <taxon>Vertebrata</taxon>
        <taxon>Euteleostomi</taxon>
        <taxon>Actinopterygii</taxon>
        <taxon>Neopterygii</taxon>
        <taxon>Teleostei</taxon>
        <taxon>Anguilliformes</taxon>
        <taxon>Anguillidae</taxon>
        <taxon>Anguilla</taxon>
    </lineage>
</organism>
<dbReference type="EMBL" id="GBXM01108416">
    <property type="protein sequence ID" value="JAH00161.1"/>
    <property type="molecule type" value="Transcribed_RNA"/>
</dbReference>
<reference evidence="1" key="1">
    <citation type="submission" date="2014-11" db="EMBL/GenBank/DDBJ databases">
        <authorList>
            <person name="Amaro Gonzalez C."/>
        </authorList>
    </citation>
    <scope>NUCLEOTIDE SEQUENCE</scope>
</reference>
<evidence type="ECO:0000313" key="1">
    <source>
        <dbReference type="EMBL" id="JAH00161.1"/>
    </source>
</evidence>
<accession>A0A0E9P6E3</accession>